<feature type="domain" description="UBC core" evidence="2">
    <location>
        <begin position="22"/>
        <end position="157"/>
    </location>
</feature>
<sequence length="157" mass="17658">MKSSPPVLTESILFGLYCVVVPRSFRLLNELEEGERGQGDGTVSWGLADDGETSLTNWTGMILGPPKTVYENRIYSLKIECGSRYPDQAPKVRFMTQIHMNGVHRSTGVVDLKAVPGLARWKSSYNIRTLLTELRHHMMTKENSKLSQPPEGQMYSN</sequence>
<evidence type="ECO:0000313" key="4">
    <source>
        <dbReference type="Proteomes" id="UP000694523"/>
    </source>
</evidence>
<dbReference type="Proteomes" id="UP000694523">
    <property type="component" value="Unplaced"/>
</dbReference>
<keyword evidence="4" id="KW-1185">Reference proteome</keyword>
<dbReference type="Pfam" id="PF00179">
    <property type="entry name" value="UQ_con"/>
    <property type="match status" value="1"/>
</dbReference>
<accession>A0A8C6ULZ9</accession>
<dbReference type="FunFam" id="3.10.110.10:FF:000026">
    <property type="entry name" value="Ubiquitin-conjugating enzyme E2 variant"/>
    <property type="match status" value="1"/>
</dbReference>
<dbReference type="Ensembl" id="ENSNMLT00000042665.1">
    <property type="protein sequence ID" value="ENSNMLP00000038319.1"/>
    <property type="gene ID" value="ENSNMLG00000023671.1"/>
</dbReference>
<dbReference type="PROSITE" id="PS50127">
    <property type="entry name" value="UBC_2"/>
    <property type="match status" value="1"/>
</dbReference>
<name>A0A8C6ULZ9_9GOBI</name>
<keyword evidence="1" id="KW-0833">Ubl conjugation pathway</keyword>
<dbReference type="Gene3D" id="3.10.110.10">
    <property type="entry name" value="Ubiquitin Conjugating Enzyme"/>
    <property type="match status" value="1"/>
</dbReference>
<evidence type="ECO:0000313" key="3">
    <source>
        <dbReference type="Ensembl" id="ENSNMLP00000038319.1"/>
    </source>
</evidence>
<protein>
    <submittedName>
        <fullName evidence="3">Ubiquitin-conjugating enzyme E2 variant 1</fullName>
    </submittedName>
</protein>
<dbReference type="SMART" id="SM00212">
    <property type="entry name" value="UBCc"/>
    <property type="match status" value="1"/>
</dbReference>
<dbReference type="SUPFAM" id="SSF54495">
    <property type="entry name" value="UBC-like"/>
    <property type="match status" value="1"/>
</dbReference>
<organism evidence="3 4">
    <name type="scientific">Neogobius melanostomus</name>
    <name type="common">round goby</name>
    <dbReference type="NCBI Taxonomy" id="47308"/>
    <lineage>
        <taxon>Eukaryota</taxon>
        <taxon>Metazoa</taxon>
        <taxon>Chordata</taxon>
        <taxon>Craniata</taxon>
        <taxon>Vertebrata</taxon>
        <taxon>Euteleostomi</taxon>
        <taxon>Actinopterygii</taxon>
        <taxon>Neopterygii</taxon>
        <taxon>Teleostei</taxon>
        <taxon>Neoteleostei</taxon>
        <taxon>Acanthomorphata</taxon>
        <taxon>Gobiaria</taxon>
        <taxon>Gobiiformes</taxon>
        <taxon>Gobioidei</taxon>
        <taxon>Gobiidae</taxon>
        <taxon>Benthophilinae</taxon>
        <taxon>Neogobiini</taxon>
        <taxon>Neogobius</taxon>
    </lineage>
</organism>
<dbReference type="AlphaFoldDB" id="A0A8C6ULZ9"/>
<evidence type="ECO:0000259" key="2">
    <source>
        <dbReference type="PROSITE" id="PS50127"/>
    </source>
</evidence>
<dbReference type="CDD" id="cd23807">
    <property type="entry name" value="UEV_UBE2V"/>
    <property type="match status" value="1"/>
</dbReference>
<dbReference type="InterPro" id="IPR000608">
    <property type="entry name" value="UBC"/>
</dbReference>
<dbReference type="InterPro" id="IPR016135">
    <property type="entry name" value="UBQ-conjugating_enzyme/RWD"/>
</dbReference>
<reference evidence="3" key="1">
    <citation type="submission" date="2025-08" db="UniProtKB">
        <authorList>
            <consortium name="Ensembl"/>
        </authorList>
    </citation>
    <scope>IDENTIFICATION</scope>
</reference>
<proteinExistence type="predicted"/>
<reference evidence="3" key="2">
    <citation type="submission" date="2025-09" db="UniProtKB">
        <authorList>
            <consortium name="Ensembl"/>
        </authorList>
    </citation>
    <scope>IDENTIFICATION</scope>
</reference>
<dbReference type="PANTHER" id="PTHR24068">
    <property type="entry name" value="UBIQUITIN-CONJUGATING ENZYME E2"/>
    <property type="match status" value="1"/>
</dbReference>
<evidence type="ECO:0000256" key="1">
    <source>
        <dbReference type="ARBA" id="ARBA00022786"/>
    </source>
</evidence>